<organism evidence="11 12">
    <name type="scientific">Engelhardtia mirabilis</name>
    <dbReference type="NCBI Taxonomy" id="2528011"/>
    <lineage>
        <taxon>Bacteria</taxon>
        <taxon>Pseudomonadati</taxon>
        <taxon>Planctomycetota</taxon>
        <taxon>Planctomycetia</taxon>
        <taxon>Planctomycetia incertae sedis</taxon>
        <taxon>Engelhardtia</taxon>
    </lineage>
</organism>
<dbReference type="AlphaFoldDB" id="A0A518BEJ4"/>
<keyword evidence="7" id="KW-0408">Iron</keyword>
<dbReference type="EMBL" id="CP036287">
    <property type="protein sequence ID" value="QDU65400.1"/>
    <property type="molecule type" value="Genomic_DNA"/>
</dbReference>
<dbReference type="Gene3D" id="3.40.228.10">
    <property type="entry name" value="Dimethylsulfoxide Reductase, domain 2"/>
    <property type="match status" value="1"/>
</dbReference>
<name>A0A518BEJ4_9BACT</name>
<dbReference type="GO" id="GO:0009055">
    <property type="term" value="F:electron transfer activity"/>
    <property type="evidence" value="ECO:0007669"/>
    <property type="project" value="TreeGrafter"/>
</dbReference>
<dbReference type="InterPro" id="IPR009010">
    <property type="entry name" value="Asp_de-COase-like_dom_sf"/>
</dbReference>
<dbReference type="SMART" id="SM00926">
    <property type="entry name" value="Molybdop_Fe4S4"/>
    <property type="match status" value="1"/>
</dbReference>
<evidence type="ECO:0000259" key="10">
    <source>
        <dbReference type="PROSITE" id="PS51669"/>
    </source>
</evidence>
<reference evidence="11 12" key="1">
    <citation type="submission" date="2019-02" db="EMBL/GenBank/DDBJ databases">
        <title>Deep-cultivation of Planctomycetes and their phenomic and genomic characterization uncovers novel biology.</title>
        <authorList>
            <person name="Wiegand S."/>
            <person name="Jogler M."/>
            <person name="Boedeker C."/>
            <person name="Pinto D."/>
            <person name="Vollmers J."/>
            <person name="Rivas-Marin E."/>
            <person name="Kohn T."/>
            <person name="Peeters S.H."/>
            <person name="Heuer A."/>
            <person name="Rast P."/>
            <person name="Oberbeckmann S."/>
            <person name="Bunk B."/>
            <person name="Jeske O."/>
            <person name="Meyerdierks A."/>
            <person name="Storesund J.E."/>
            <person name="Kallscheuer N."/>
            <person name="Luecker S."/>
            <person name="Lage O.M."/>
            <person name="Pohl T."/>
            <person name="Merkel B.J."/>
            <person name="Hornburger P."/>
            <person name="Mueller R.-W."/>
            <person name="Bruemmer F."/>
            <person name="Labrenz M."/>
            <person name="Spormann A.M."/>
            <person name="Op den Camp H."/>
            <person name="Overmann J."/>
            <person name="Amann R."/>
            <person name="Jetten M.S.M."/>
            <person name="Mascher T."/>
            <person name="Medema M.H."/>
            <person name="Devos D.P."/>
            <person name="Kaster A.-K."/>
            <person name="Ovreas L."/>
            <person name="Rohde M."/>
            <person name="Galperin M.Y."/>
            <person name="Jogler C."/>
        </authorList>
    </citation>
    <scope>NUCLEOTIDE SEQUENCE [LARGE SCALE GENOMIC DNA]</scope>
    <source>
        <strain evidence="11 12">Pla133</strain>
    </source>
</reference>
<comment type="similarity">
    <text evidence="3">Belongs to the prokaryotic molybdopterin-containing oxidoreductase family.</text>
</comment>
<dbReference type="Gene3D" id="3.40.50.740">
    <property type="match status" value="1"/>
</dbReference>
<dbReference type="GO" id="GO:0043546">
    <property type="term" value="F:molybdopterin cofactor binding"/>
    <property type="evidence" value="ECO:0007669"/>
    <property type="project" value="InterPro"/>
</dbReference>
<dbReference type="GO" id="GO:0051539">
    <property type="term" value="F:4 iron, 4 sulfur cluster binding"/>
    <property type="evidence" value="ECO:0007669"/>
    <property type="project" value="UniProtKB-KW"/>
</dbReference>
<dbReference type="PANTHER" id="PTHR43598:SF1">
    <property type="entry name" value="FORMATE DEHYDROGENASE-O MAJOR SUBUNIT"/>
    <property type="match status" value="1"/>
</dbReference>
<evidence type="ECO:0000313" key="12">
    <source>
        <dbReference type="Proteomes" id="UP000316921"/>
    </source>
</evidence>
<dbReference type="SUPFAM" id="SSF50692">
    <property type="entry name" value="ADC-like"/>
    <property type="match status" value="1"/>
</dbReference>
<feature type="region of interest" description="Disordered" evidence="9">
    <location>
        <begin position="1"/>
        <end position="21"/>
    </location>
</feature>
<dbReference type="Pfam" id="PF00384">
    <property type="entry name" value="Molybdopterin"/>
    <property type="match status" value="1"/>
</dbReference>
<evidence type="ECO:0000256" key="1">
    <source>
        <dbReference type="ARBA" id="ARBA00001966"/>
    </source>
</evidence>
<evidence type="ECO:0000256" key="3">
    <source>
        <dbReference type="ARBA" id="ARBA00010312"/>
    </source>
</evidence>
<feature type="domain" description="4Fe-4S Mo/W bis-MGD-type" evidence="10">
    <location>
        <begin position="44"/>
        <end position="102"/>
    </location>
</feature>
<dbReference type="KEGG" id="pbap:Pla133_04650"/>
<keyword evidence="12" id="KW-1185">Reference proteome</keyword>
<evidence type="ECO:0000256" key="8">
    <source>
        <dbReference type="ARBA" id="ARBA00023014"/>
    </source>
</evidence>
<dbReference type="SUPFAM" id="SSF53706">
    <property type="entry name" value="Formate dehydrogenase/DMSO reductase, domains 1-3"/>
    <property type="match status" value="1"/>
</dbReference>
<comment type="cofactor">
    <cofactor evidence="1">
        <name>[4Fe-4S] cluster</name>
        <dbReference type="ChEBI" id="CHEBI:49883"/>
    </cofactor>
</comment>
<dbReference type="RefSeq" id="WP_145061960.1">
    <property type="nucleotide sequence ID" value="NZ_CP036287.1"/>
</dbReference>
<dbReference type="Gene3D" id="3.30.2070.10">
    <property type="entry name" value="Formate dehydrogenase/DMSO reductase"/>
    <property type="match status" value="1"/>
</dbReference>
<dbReference type="Gene3D" id="2.40.40.20">
    <property type="match status" value="1"/>
</dbReference>
<keyword evidence="5" id="KW-0479">Metal-binding</keyword>
<dbReference type="Gene3D" id="2.20.25.90">
    <property type="entry name" value="ADC-like domains"/>
    <property type="match status" value="1"/>
</dbReference>
<dbReference type="Pfam" id="PF01568">
    <property type="entry name" value="Molydop_binding"/>
    <property type="match status" value="1"/>
</dbReference>
<keyword evidence="8" id="KW-0411">Iron-sulfur</keyword>
<dbReference type="GO" id="GO:0030151">
    <property type="term" value="F:molybdenum ion binding"/>
    <property type="evidence" value="ECO:0007669"/>
    <property type="project" value="TreeGrafter"/>
</dbReference>
<keyword evidence="6" id="KW-0560">Oxidoreductase</keyword>
<gene>
    <name evidence="11" type="primary">psrA_1</name>
    <name evidence="11" type="ORF">Pla133_04650</name>
</gene>
<dbReference type="Pfam" id="PF04879">
    <property type="entry name" value="Molybdop_Fe4S4"/>
    <property type="match status" value="1"/>
</dbReference>
<evidence type="ECO:0000256" key="9">
    <source>
        <dbReference type="SAM" id="MobiDB-lite"/>
    </source>
</evidence>
<dbReference type="PANTHER" id="PTHR43598">
    <property type="entry name" value="TUNGSTEN-CONTAINING FORMYLMETHANOFURAN DEHYDROGENASE 2 SUBUNIT B"/>
    <property type="match status" value="1"/>
</dbReference>
<dbReference type="InterPro" id="IPR006963">
    <property type="entry name" value="Mopterin_OxRdtase_4Fe-4S_dom"/>
</dbReference>
<evidence type="ECO:0000256" key="4">
    <source>
        <dbReference type="ARBA" id="ARBA00022485"/>
    </source>
</evidence>
<sequence length="906" mass="102030">MSDSTHPHARTSPWDLAVGPPPDQWDDWVELDPKAWPERVEKHYRCVPTICFNCESACGLLAFVDKGTGETVKFEGNPAHPGSRGRTCAKGPATINQVQDPERILKPMKRVGPRGGGQWEETTWEEALDDIGGRIRKAFDEDRHNEVSYHVGRPGEDHFVLRMLEAWGIDGHNSHTNVCSASARLGYSLWFGADRPSPDHGGAEFILLLSAHLETGHYFNPHAQRIIEAKERGTEIAVVDTRLSNTSTHADRWISPWPGSEAAMLLAVARLLLESDRVDHAFVRRWTNWQAYLEANDEGGPGTYERFIEKLKDLYAHYTPQYAVKECSILPGTVEYLADQIAKAGSHFASHLWRNTAAGNLGGWQVARALMLLHVLSGSVGTKGGLNPNSWDKAHPHPSEMPPPITRWNERHWPKEWPLAHYEMSFLLPHLLREQDSKIDVYFTRVYNPVWTNPDGCSWVEMFEEEGRIGCHVALTPTWNETAQWADYVLPMGLGPERHDLMSQETHAGTWIGFRQPVGREYARLEGRESDTTRGTNPGEVWEESEFWIALTWRIDPDGSLGIRKYFESKQNPGRPIGMDEYWSDVFAGVPGLPDAAAAEDTTPLGYMKRYGAFAVPYAGQERYATKVDKGGLELEDGSRAAGFPTQSKRLEFYSSTMREWGFPDGEVPTYQRSQVHWSQMDLEAGERALLPTFRLPTLIHTRSANSKWLQEISHTNPLWVHPEDARAFGVETGDLIRVNTRIGYFVPRVWVTEGIHPGIVACSHHVGRWRLHDGIGNSMATATVDLTKPRAGAFLFRQKKQVGPFASRDSDTSKVHWHEAGVNQNLTFPVQPDPASGMHCWHQKVRLEVANAGDRYGDVFVDTAKSRAVYEEWKGMCVPAPGPGGLRRPLHMKRPLKPVDEAYKL</sequence>
<dbReference type="InterPro" id="IPR006657">
    <property type="entry name" value="MoPterin_dinucl-bd_dom"/>
</dbReference>
<dbReference type="GO" id="GO:0030313">
    <property type="term" value="C:cell envelope"/>
    <property type="evidence" value="ECO:0007669"/>
    <property type="project" value="UniProtKB-SubCell"/>
</dbReference>
<evidence type="ECO:0000256" key="2">
    <source>
        <dbReference type="ARBA" id="ARBA00004196"/>
    </source>
</evidence>
<evidence type="ECO:0000256" key="7">
    <source>
        <dbReference type="ARBA" id="ARBA00023004"/>
    </source>
</evidence>
<evidence type="ECO:0000256" key="5">
    <source>
        <dbReference type="ARBA" id="ARBA00022723"/>
    </source>
</evidence>
<accession>A0A518BEJ4</accession>
<dbReference type="GO" id="GO:0009061">
    <property type="term" value="P:anaerobic respiration"/>
    <property type="evidence" value="ECO:0007669"/>
    <property type="project" value="TreeGrafter"/>
</dbReference>
<dbReference type="InterPro" id="IPR006656">
    <property type="entry name" value="Mopterin_OxRdtase"/>
</dbReference>
<evidence type="ECO:0000256" key="6">
    <source>
        <dbReference type="ARBA" id="ARBA00023002"/>
    </source>
</evidence>
<dbReference type="Proteomes" id="UP000316921">
    <property type="component" value="Chromosome"/>
</dbReference>
<proteinExistence type="inferred from homology"/>
<keyword evidence="4" id="KW-0004">4Fe-4S</keyword>
<dbReference type="GO" id="GO:0016491">
    <property type="term" value="F:oxidoreductase activity"/>
    <property type="evidence" value="ECO:0007669"/>
    <property type="project" value="UniProtKB-KW"/>
</dbReference>
<protein>
    <submittedName>
        <fullName evidence="11">Polysulfide reductase chain A</fullName>
    </submittedName>
</protein>
<comment type="subcellular location">
    <subcellularLocation>
        <location evidence="2">Cell envelope</location>
    </subcellularLocation>
</comment>
<evidence type="ECO:0000313" key="11">
    <source>
        <dbReference type="EMBL" id="QDU65400.1"/>
    </source>
</evidence>
<dbReference type="PROSITE" id="PS51669">
    <property type="entry name" value="4FE4S_MOW_BIS_MGD"/>
    <property type="match status" value="1"/>
</dbReference>